<dbReference type="PANTHER" id="PTHR38360:SF1">
    <property type="entry name" value="F12P19.7"/>
    <property type="match status" value="1"/>
</dbReference>
<dbReference type="Proteomes" id="UP001139887">
    <property type="component" value="Unassembled WGS sequence"/>
</dbReference>
<sequence>MKRLFTIISATAVALVYNAQAIVGDCSFDEISLETNPGFTISIEKEYKVLEDTRSQIKYGLYCDNQPSNVDGVDRWFKVPVSSVGVRIPLASGFLEALGHRDTLKAAESPGNLTNICLSNVQPLDSSDQVEIVFSKNTTSDGDKTVALPADDTLTPLQKAEWIKFVAAFYNDEKAADSLYNSISAAYNCHWNNLQHLAQQPHAYWVQYADADGKPTYNIINSPYQKSLLAGA</sequence>
<organism evidence="2 3">
    <name type="scientific">Coemansia brasiliensis</name>
    <dbReference type="NCBI Taxonomy" id="2650707"/>
    <lineage>
        <taxon>Eukaryota</taxon>
        <taxon>Fungi</taxon>
        <taxon>Fungi incertae sedis</taxon>
        <taxon>Zoopagomycota</taxon>
        <taxon>Kickxellomycotina</taxon>
        <taxon>Kickxellomycetes</taxon>
        <taxon>Kickxellales</taxon>
        <taxon>Kickxellaceae</taxon>
        <taxon>Coemansia</taxon>
    </lineage>
</organism>
<evidence type="ECO:0000256" key="1">
    <source>
        <dbReference type="SAM" id="SignalP"/>
    </source>
</evidence>
<comment type="caution">
    <text evidence="2">The sequence shown here is derived from an EMBL/GenBank/DDBJ whole genome shotgun (WGS) entry which is preliminary data.</text>
</comment>
<feature type="chain" id="PRO_5040925963" evidence="1">
    <location>
        <begin position="22"/>
        <end position="232"/>
    </location>
</feature>
<dbReference type="EMBL" id="JANBUW010001723">
    <property type="protein sequence ID" value="KAJ2842549.1"/>
    <property type="molecule type" value="Genomic_DNA"/>
</dbReference>
<feature type="non-terminal residue" evidence="2">
    <location>
        <position position="232"/>
    </location>
</feature>
<keyword evidence="3" id="KW-1185">Reference proteome</keyword>
<dbReference type="AlphaFoldDB" id="A0A9W8I7V7"/>
<reference evidence="2" key="1">
    <citation type="submission" date="2022-07" db="EMBL/GenBank/DDBJ databases">
        <title>Phylogenomic reconstructions and comparative analyses of Kickxellomycotina fungi.</title>
        <authorList>
            <person name="Reynolds N.K."/>
            <person name="Stajich J.E."/>
            <person name="Barry K."/>
            <person name="Grigoriev I.V."/>
            <person name="Crous P."/>
            <person name="Smith M.E."/>
        </authorList>
    </citation>
    <scope>NUCLEOTIDE SEQUENCE</scope>
    <source>
        <strain evidence="2">NRRL 1566</strain>
    </source>
</reference>
<protein>
    <submittedName>
        <fullName evidence="2">Uncharacterized protein</fullName>
    </submittedName>
</protein>
<gene>
    <name evidence="2" type="ORF">IWW36_005866</name>
</gene>
<keyword evidence="1" id="KW-0732">Signal</keyword>
<feature type="signal peptide" evidence="1">
    <location>
        <begin position="1"/>
        <end position="21"/>
    </location>
</feature>
<name>A0A9W8I7V7_9FUNG</name>
<dbReference type="OrthoDB" id="409848at2759"/>
<evidence type="ECO:0000313" key="2">
    <source>
        <dbReference type="EMBL" id="KAJ2842549.1"/>
    </source>
</evidence>
<accession>A0A9W8I7V7</accession>
<proteinExistence type="predicted"/>
<evidence type="ECO:0000313" key="3">
    <source>
        <dbReference type="Proteomes" id="UP001139887"/>
    </source>
</evidence>
<dbReference type="PANTHER" id="PTHR38360">
    <property type="entry name" value="OS03G0120000 PROTEIN"/>
    <property type="match status" value="1"/>
</dbReference>